<comment type="caution">
    <text evidence="5">The sequence shown here is derived from an EMBL/GenBank/DDBJ whole genome shotgun (WGS) entry which is preliminary data.</text>
</comment>
<reference evidence="5 6" key="1">
    <citation type="submission" date="2019-02" db="EMBL/GenBank/DDBJ databases">
        <title>Polymorphobacter sp. isolated from the lake at the Tibet of China.</title>
        <authorList>
            <person name="Li A."/>
        </authorList>
    </citation>
    <scope>NUCLEOTIDE SEQUENCE [LARGE SCALE GENOMIC DNA]</scope>
    <source>
        <strain evidence="5 6">DJ1R-1</strain>
    </source>
</reference>
<keyword evidence="5" id="KW-0328">Glycosyltransferase</keyword>
<dbReference type="GO" id="GO:0006427">
    <property type="term" value="P:histidyl-tRNA aminoacylation"/>
    <property type="evidence" value="ECO:0007669"/>
    <property type="project" value="TreeGrafter"/>
</dbReference>
<sequence>MNEVTAGLLPEGLRDRLPPQAEAAAALLRGVLDTVASHGYERVQPPLVEYEESLTGRVGAESGANAKLLRFVDPVTQRTLALRPDITGQAGRIAATRLAHYARPLRLSYGGPVLRVKGTQLNPEREMIQAGAELIGSDGVAAVTEVLLLAVEALQSAGLETLSVDVTLPSFVGALAAGPWPVAADKIEAVHTLLDGKDVAGLRAAGASHYEPLIAASGPAEAALAALRALHLGPAFEARLADVADVVAALPADVRVTLDPTERHGFGFQSWIGFAIYAPGVRGEVGRGGAYAITHPDGHRETAVGFSLYVDALVDAGLGLSAARRILLPVGTSRADAAKLRAAGWSTVAALTDNADPHAFRCTHRWNGVEAVAIK</sequence>
<dbReference type="Proteomes" id="UP000297737">
    <property type="component" value="Unassembled WGS sequence"/>
</dbReference>
<protein>
    <recommendedName>
        <fullName evidence="2">Histidine--tRNA ligase</fullName>
    </recommendedName>
</protein>
<dbReference type="OrthoDB" id="9769617at2"/>
<dbReference type="RefSeq" id="WP_135246400.1">
    <property type="nucleotide sequence ID" value="NZ_SIHO01000002.1"/>
</dbReference>
<proteinExistence type="predicted"/>
<dbReference type="GO" id="GO:0005737">
    <property type="term" value="C:cytoplasm"/>
    <property type="evidence" value="ECO:0007669"/>
    <property type="project" value="InterPro"/>
</dbReference>
<dbReference type="InterPro" id="IPR041715">
    <property type="entry name" value="HisRS-like_core"/>
</dbReference>
<evidence type="ECO:0000256" key="1">
    <source>
        <dbReference type="ARBA" id="ARBA00011738"/>
    </source>
</evidence>
<feature type="binding site" evidence="3">
    <location>
        <position position="133"/>
    </location>
    <ligand>
        <name>L-histidine</name>
        <dbReference type="ChEBI" id="CHEBI:57595"/>
    </ligand>
</feature>
<dbReference type="GO" id="GO:0004821">
    <property type="term" value="F:histidine-tRNA ligase activity"/>
    <property type="evidence" value="ECO:0007669"/>
    <property type="project" value="TreeGrafter"/>
</dbReference>
<dbReference type="InterPro" id="IPR045864">
    <property type="entry name" value="aa-tRNA-synth_II/BPL/LPL"/>
</dbReference>
<evidence type="ECO:0000256" key="2">
    <source>
        <dbReference type="ARBA" id="ARBA00017399"/>
    </source>
</evidence>
<feature type="binding site" evidence="3">
    <location>
        <position position="115"/>
    </location>
    <ligand>
        <name>L-histidine</name>
        <dbReference type="ChEBI" id="CHEBI:57595"/>
    </ligand>
</feature>
<dbReference type="PIRSF" id="PIRSF001549">
    <property type="entry name" value="His-tRNA_synth"/>
    <property type="match status" value="1"/>
</dbReference>
<evidence type="ECO:0000313" key="6">
    <source>
        <dbReference type="Proteomes" id="UP000297737"/>
    </source>
</evidence>
<dbReference type="InterPro" id="IPR004516">
    <property type="entry name" value="HisRS/HisZ"/>
</dbReference>
<dbReference type="PANTHER" id="PTHR43707">
    <property type="entry name" value="HISTIDYL-TRNA SYNTHETASE"/>
    <property type="match status" value="1"/>
</dbReference>
<name>A0A4Y9EP27_9SPHN</name>
<dbReference type="Gene3D" id="3.30.930.10">
    <property type="entry name" value="Bira Bifunctional Protein, Domain 2"/>
    <property type="match status" value="1"/>
</dbReference>
<feature type="binding site" evidence="3">
    <location>
        <position position="129"/>
    </location>
    <ligand>
        <name>L-histidine</name>
        <dbReference type="ChEBI" id="CHEBI:57595"/>
    </ligand>
</feature>
<dbReference type="SUPFAM" id="SSF55681">
    <property type="entry name" value="Class II aaRS and biotin synthetases"/>
    <property type="match status" value="1"/>
</dbReference>
<dbReference type="AlphaFoldDB" id="A0A4Y9EP27"/>
<comment type="subunit">
    <text evidence="1">Homodimer.</text>
</comment>
<dbReference type="InterPro" id="IPR006195">
    <property type="entry name" value="aa-tRNA-synth_II"/>
</dbReference>
<keyword evidence="6" id="KW-1185">Reference proteome</keyword>
<dbReference type="PROSITE" id="PS50862">
    <property type="entry name" value="AA_TRNA_LIGASE_II"/>
    <property type="match status" value="1"/>
</dbReference>
<dbReference type="GO" id="GO:0016757">
    <property type="term" value="F:glycosyltransferase activity"/>
    <property type="evidence" value="ECO:0007669"/>
    <property type="project" value="UniProtKB-KW"/>
</dbReference>
<gene>
    <name evidence="5" type="ORF">EUV02_11775</name>
</gene>
<accession>A0A4Y9EP27</accession>
<dbReference type="Pfam" id="PF13393">
    <property type="entry name" value="tRNA-synt_His"/>
    <property type="match status" value="1"/>
</dbReference>
<feature type="domain" description="Aminoacyl-transfer RNA synthetases class-II family profile" evidence="4">
    <location>
        <begin position="27"/>
        <end position="329"/>
    </location>
</feature>
<evidence type="ECO:0000259" key="4">
    <source>
        <dbReference type="PROSITE" id="PS50862"/>
    </source>
</evidence>
<feature type="binding site" evidence="3">
    <location>
        <begin position="85"/>
        <end position="87"/>
    </location>
    <ligand>
        <name>L-histidine</name>
        <dbReference type="ChEBI" id="CHEBI:57595"/>
    </ligand>
</feature>
<keyword evidence="5" id="KW-0808">Transferase</keyword>
<evidence type="ECO:0000256" key="3">
    <source>
        <dbReference type="PIRSR" id="PIRSR001549-1"/>
    </source>
</evidence>
<dbReference type="EMBL" id="SIHO01000002">
    <property type="protein sequence ID" value="TFU03808.1"/>
    <property type="molecule type" value="Genomic_DNA"/>
</dbReference>
<organism evidence="5 6">
    <name type="scientific">Glacieibacterium arshaanense</name>
    <dbReference type="NCBI Taxonomy" id="2511025"/>
    <lineage>
        <taxon>Bacteria</taxon>
        <taxon>Pseudomonadati</taxon>
        <taxon>Pseudomonadota</taxon>
        <taxon>Alphaproteobacteria</taxon>
        <taxon>Sphingomonadales</taxon>
        <taxon>Sphingosinicellaceae</taxon>
        <taxon>Glacieibacterium</taxon>
    </lineage>
</organism>
<evidence type="ECO:0000313" key="5">
    <source>
        <dbReference type="EMBL" id="TFU03808.1"/>
    </source>
</evidence>
<dbReference type="PANTHER" id="PTHR43707:SF1">
    <property type="entry name" value="HISTIDINE--TRNA LIGASE, MITOCHONDRIAL-RELATED"/>
    <property type="match status" value="1"/>
</dbReference>